<protein>
    <submittedName>
        <fullName evidence="10">Diacylglycerol kinase</fullName>
    </submittedName>
</protein>
<reference evidence="10 11" key="2">
    <citation type="submission" date="2020-03" db="EMBL/GenBank/DDBJ databases">
        <authorList>
            <person name="Ichikawa N."/>
            <person name="Kimura A."/>
            <person name="Kitahashi Y."/>
            <person name="Uohara A."/>
        </authorList>
    </citation>
    <scope>NUCLEOTIDE SEQUENCE [LARGE SCALE GENOMIC DNA]</scope>
    <source>
        <strain evidence="10 11">NBRC 108639</strain>
    </source>
</reference>
<reference evidence="10 11" key="1">
    <citation type="submission" date="2020-03" db="EMBL/GenBank/DDBJ databases">
        <title>Whole genome shotgun sequence of Phytohabitans houttuyneae NBRC 108639.</title>
        <authorList>
            <person name="Komaki H."/>
            <person name="Tamura T."/>
        </authorList>
    </citation>
    <scope>NUCLEOTIDE SEQUENCE [LARGE SCALE GENOMIC DNA]</scope>
    <source>
        <strain evidence="10 11">NBRC 108639</strain>
    </source>
</reference>
<evidence type="ECO:0000313" key="10">
    <source>
        <dbReference type="EMBL" id="GFJ81422.1"/>
    </source>
</evidence>
<dbReference type="InterPro" id="IPR016064">
    <property type="entry name" value="NAD/diacylglycerol_kinase_sf"/>
</dbReference>
<dbReference type="Gene3D" id="3.40.50.10330">
    <property type="entry name" value="Probable inorganic polyphosphate/atp-NAD kinase, domain 1"/>
    <property type="match status" value="1"/>
</dbReference>
<keyword evidence="7" id="KW-0594">Phospholipid biosynthesis</keyword>
<accession>A0A6V8K890</accession>
<feature type="domain" description="DAGKc" evidence="9">
    <location>
        <begin position="44"/>
        <end position="147"/>
    </location>
</feature>
<dbReference type="Proteomes" id="UP000482800">
    <property type="component" value="Unassembled WGS sequence"/>
</dbReference>
<comment type="cofactor">
    <cofactor evidence="1">
        <name>Mg(2+)</name>
        <dbReference type="ChEBI" id="CHEBI:18420"/>
    </cofactor>
</comment>
<dbReference type="Pfam" id="PF19279">
    <property type="entry name" value="YegS_C"/>
    <property type="match status" value="1"/>
</dbReference>
<gene>
    <name evidence="10" type="ORF">Phou_056020</name>
</gene>
<dbReference type="SUPFAM" id="SSF111331">
    <property type="entry name" value="NAD kinase/diacylglycerol kinase-like"/>
    <property type="match status" value="1"/>
</dbReference>
<evidence type="ECO:0000259" key="9">
    <source>
        <dbReference type="PROSITE" id="PS50146"/>
    </source>
</evidence>
<organism evidence="10 11">
    <name type="scientific">Phytohabitans houttuyneae</name>
    <dbReference type="NCBI Taxonomy" id="1076126"/>
    <lineage>
        <taxon>Bacteria</taxon>
        <taxon>Bacillati</taxon>
        <taxon>Actinomycetota</taxon>
        <taxon>Actinomycetes</taxon>
        <taxon>Micromonosporales</taxon>
        <taxon>Micromonosporaceae</taxon>
    </lineage>
</organism>
<keyword evidence="5 10" id="KW-0418">Kinase</keyword>
<keyword evidence="4" id="KW-0547">Nucleotide-binding</keyword>
<dbReference type="InterPro" id="IPR017438">
    <property type="entry name" value="ATP-NAD_kinase_N"/>
</dbReference>
<keyword evidence="6" id="KW-0067">ATP-binding</keyword>
<proteinExistence type="inferred from homology"/>
<dbReference type="Pfam" id="PF00781">
    <property type="entry name" value="DAGK_cat"/>
    <property type="match status" value="1"/>
</dbReference>
<dbReference type="PANTHER" id="PTHR12358:SF106">
    <property type="entry name" value="LIPID KINASE YEGS"/>
    <property type="match status" value="1"/>
</dbReference>
<evidence type="ECO:0000256" key="8">
    <source>
        <dbReference type="ARBA" id="ARBA00023264"/>
    </source>
</evidence>
<keyword evidence="11" id="KW-1185">Reference proteome</keyword>
<name>A0A6V8K890_9ACTN</name>
<dbReference type="GO" id="GO:0004143">
    <property type="term" value="F:ATP-dependent diacylglycerol kinase activity"/>
    <property type="evidence" value="ECO:0007669"/>
    <property type="project" value="TreeGrafter"/>
</dbReference>
<dbReference type="InterPro" id="IPR001206">
    <property type="entry name" value="Diacylglycerol_kinase_cat_dom"/>
</dbReference>
<dbReference type="InterPro" id="IPR045540">
    <property type="entry name" value="YegS/DAGK_C"/>
</dbReference>
<dbReference type="GO" id="GO:0008654">
    <property type="term" value="P:phospholipid biosynthetic process"/>
    <property type="evidence" value="ECO:0007669"/>
    <property type="project" value="UniProtKB-KW"/>
</dbReference>
<evidence type="ECO:0000313" key="11">
    <source>
        <dbReference type="Proteomes" id="UP000482800"/>
    </source>
</evidence>
<dbReference type="PANTHER" id="PTHR12358">
    <property type="entry name" value="SPHINGOSINE KINASE"/>
    <property type="match status" value="1"/>
</dbReference>
<evidence type="ECO:0000256" key="3">
    <source>
        <dbReference type="ARBA" id="ARBA00022679"/>
    </source>
</evidence>
<dbReference type="InterPro" id="IPR050187">
    <property type="entry name" value="Lipid_Phosphate_FormReg"/>
</dbReference>
<comment type="caution">
    <text evidence="10">The sequence shown here is derived from an EMBL/GenBank/DDBJ whole genome shotgun (WGS) entry which is preliminary data.</text>
</comment>
<evidence type="ECO:0000256" key="2">
    <source>
        <dbReference type="ARBA" id="ARBA00005983"/>
    </source>
</evidence>
<comment type="similarity">
    <text evidence="2">Belongs to the diacylglycerol/lipid kinase family.</text>
</comment>
<dbReference type="EMBL" id="BLPF01000002">
    <property type="protein sequence ID" value="GFJ81422.1"/>
    <property type="molecule type" value="Genomic_DNA"/>
</dbReference>
<dbReference type="GO" id="GO:0005886">
    <property type="term" value="C:plasma membrane"/>
    <property type="evidence" value="ECO:0007669"/>
    <property type="project" value="TreeGrafter"/>
</dbReference>
<evidence type="ECO:0000256" key="1">
    <source>
        <dbReference type="ARBA" id="ARBA00001946"/>
    </source>
</evidence>
<keyword evidence="7" id="KW-0444">Lipid biosynthesis</keyword>
<evidence type="ECO:0000256" key="5">
    <source>
        <dbReference type="ARBA" id="ARBA00022777"/>
    </source>
</evidence>
<dbReference type="Gene3D" id="2.60.200.40">
    <property type="match status" value="1"/>
</dbReference>
<keyword evidence="7" id="KW-0443">Lipid metabolism</keyword>
<keyword evidence="8" id="KW-1208">Phospholipid metabolism</keyword>
<evidence type="ECO:0000256" key="7">
    <source>
        <dbReference type="ARBA" id="ARBA00023209"/>
    </source>
</evidence>
<dbReference type="RefSeq" id="WP_173060587.1">
    <property type="nucleotide sequence ID" value="NZ_BAABGO010000023.1"/>
</dbReference>
<dbReference type="AlphaFoldDB" id="A0A6V8K890"/>
<evidence type="ECO:0000256" key="6">
    <source>
        <dbReference type="ARBA" id="ARBA00022840"/>
    </source>
</evidence>
<sequence length="335" mass="34910">MAQSADLTAVSCVVIANPAAGTITASILDDLMDRCGRHGPTRLLRTHRKGDGTLLARAVLAEPDDGTLRVVISVGGDGTTREVVEGVVGGGHASTRHALFIVPAGTGNSNYRAHWGETDWRTALDTALSAPQDSLRRLDVARFVERDRLVVLGAGAGLTADVLNLAPQSMKGRDRLRAGLELAALRFVPYPGRVTVDGVVLHEGPTVFANAGGGRYRAWQYLILPHSGLDDGLLDVCVVGAAVPVAGVPALLRSGAHLSEPGVRYTRGRQVVIERTDGEPLCFEHDGELVADAGAKVTLEVVPAALPALCTPQPDDDRFAAPGAGPLARSAAGDA</sequence>
<dbReference type="GO" id="GO:0005524">
    <property type="term" value="F:ATP binding"/>
    <property type="evidence" value="ECO:0007669"/>
    <property type="project" value="UniProtKB-KW"/>
</dbReference>
<dbReference type="PROSITE" id="PS50146">
    <property type="entry name" value="DAGK"/>
    <property type="match status" value="1"/>
</dbReference>
<keyword evidence="3" id="KW-0808">Transferase</keyword>
<evidence type="ECO:0000256" key="4">
    <source>
        <dbReference type="ARBA" id="ARBA00022741"/>
    </source>
</evidence>